<evidence type="ECO:0000313" key="3">
    <source>
        <dbReference type="Proteomes" id="UP001500392"/>
    </source>
</evidence>
<reference evidence="3" key="1">
    <citation type="journal article" date="2019" name="Int. J. Syst. Evol. Microbiol.">
        <title>The Global Catalogue of Microorganisms (GCM) 10K type strain sequencing project: providing services to taxonomists for standard genome sequencing and annotation.</title>
        <authorList>
            <consortium name="The Broad Institute Genomics Platform"/>
            <consortium name="The Broad Institute Genome Sequencing Center for Infectious Disease"/>
            <person name="Wu L."/>
            <person name="Ma J."/>
        </authorList>
    </citation>
    <scope>NUCLEOTIDE SEQUENCE [LARGE SCALE GENOMIC DNA]</scope>
    <source>
        <strain evidence="3">JCM 17304</strain>
    </source>
</reference>
<dbReference type="EMBL" id="BAABDM010000001">
    <property type="protein sequence ID" value="GAA4083468.1"/>
    <property type="molecule type" value="Genomic_DNA"/>
</dbReference>
<organism evidence="2 3">
    <name type="scientific">Zhongshania borealis</name>
    <dbReference type="NCBI Taxonomy" id="889488"/>
    <lineage>
        <taxon>Bacteria</taxon>
        <taxon>Pseudomonadati</taxon>
        <taxon>Pseudomonadota</taxon>
        <taxon>Gammaproteobacteria</taxon>
        <taxon>Cellvibrionales</taxon>
        <taxon>Spongiibacteraceae</taxon>
        <taxon>Zhongshania</taxon>
    </lineage>
</organism>
<name>A0ABP7W8F3_9GAMM</name>
<dbReference type="Pfam" id="PF13145">
    <property type="entry name" value="Rotamase_2"/>
    <property type="match status" value="1"/>
</dbReference>
<evidence type="ECO:0000313" key="2">
    <source>
        <dbReference type="EMBL" id="GAA4083468.1"/>
    </source>
</evidence>
<comment type="caution">
    <text evidence="2">The sequence shown here is derived from an EMBL/GenBank/DDBJ whole genome shotgun (WGS) entry which is preliminary data.</text>
</comment>
<sequence length="305" mass="35054">MIRLLRAKLFHFFALGLALYGLNTGYTAYEQRQLVCPAAGEMDAMVAVWAQQNRQPITTVVRQALGQAALDEQMLVREAQLKGLHKRDDVVLQRLLRDAEFLGIEGGRASQLDAVLAMGLLESDEVIRRRLIQLQEHQVTVDVSAQNPRERDLRRLAAVHPQLSHRPPRYSFEQRFFAGDSLAQQQSAARLMAQLNNDESPISSDVFLSGESFTRMTAAEISRIFGPGFWFDALTDVNLNRWIGPRKSVYGWHLINLHEIVPGAVRNFEEMRPELELIWRQDLQRRSWQVYIARLREQYRVSCSE</sequence>
<feature type="domain" description="PpiC" evidence="1">
    <location>
        <begin position="160"/>
        <end position="273"/>
    </location>
</feature>
<dbReference type="RefSeq" id="WP_344931921.1">
    <property type="nucleotide sequence ID" value="NZ_BAABDM010000001.1"/>
</dbReference>
<protein>
    <recommendedName>
        <fullName evidence="1">PpiC domain-containing protein</fullName>
    </recommendedName>
</protein>
<dbReference type="Proteomes" id="UP001500392">
    <property type="component" value="Unassembled WGS sequence"/>
</dbReference>
<keyword evidence="3" id="KW-1185">Reference proteome</keyword>
<accession>A0ABP7W8F3</accession>
<dbReference type="InterPro" id="IPR000297">
    <property type="entry name" value="PPIase_PpiC"/>
</dbReference>
<gene>
    <name evidence="2" type="ORF">GCM10022414_02770</name>
</gene>
<proteinExistence type="predicted"/>
<evidence type="ECO:0000259" key="1">
    <source>
        <dbReference type="Pfam" id="PF13145"/>
    </source>
</evidence>